<proteinExistence type="predicted"/>
<name>A0A0A9ELW1_ARUDO</name>
<reference evidence="2" key="2">
    <citation type="journal article" date="2015" name="Data Brief">
        <title>Shoot transcriptome of the giant reed, Arundo donax.</title>
        <authorList>
            <person name="Barrero R.A."/>
            <person name="Guerrero F.D."/>
            <person name="Moolhuijzen P."/>
            <person name="Goolsby J.A."/>
            <person name="Tidwell J."/>
            <person name="Bellgard S.E."/>
            <person name="Bellgard M.I."/>
        </authorList>
    </citation>
    <scope>NUCLEOTIDE SEQUENCE</scope>
    <source>
        <tissue evidence="2">Shoot tissue taken approximately 20 cm above the soil surface</tissue>
    </source>
</reference>
<evidence type="ECO:0000313" key="2">
    <source>
        <dbReference type="EMBL" id="JAD97027.1"/>
    </source>
</evidence>
<organism evidence="2">
    <name type="scientific">Arundo donax</name>
    <name type="common">Giant reed</name>
    <name type="synonym">Donax arundinaceus</name>
    <dbReference type="NCBI Taxonomy" id="35708"/>
    <lineage>
        <taxon>Eukaryota</taxon>
        <taxon>Viridiplantae</taxon>
        <taxon>Streptophyta</taxon>
        <taxon>Embryophyta</taxon>
        <taxon>Tracheophyta</taxon>
        <taxon>Spermatophyta</taxon>
        <taxon>Magnoliopsida</taxon>
        <taxon>Liliopsida</taxon>
        <taxon>Poales</taxon>
        <taxon>Poaceae</taxon>
        <taxon>PACMAD clade</taxon>
        <taxon>Arundinoideae</taxon>
        <taxon>Arundineae</taxon>
        <taxon>Arundo</taxon>
    </lineage>
</organism>
<dbReference type="EMBL" id="GBRH01200868">
    <property type="protein sequence ID" value="JAD97027.1"/>
    <property type="molecule type" value="Transcribed_RNA"/>
</dbReference>
<protein>
    <submittedName>
        <fullName evidence="2">Uncharacterized protein</fullName>
    </submittedName>
</protein>
<feature type="region of interest" description="Disordered" evidence="1">
    <location>
        <begin position="1"/>
        <end position="23"/>
    </location>
</feature>
<sequence>MPCTQSTSHQHMRALSQAQARVSMPASARSSITLATSEHTLSSSLYTHLTNGREDGDY</sequence>
<accession>A0A0A9ELW1</accession>
<dbReference type="AlphaFoldDB" id="A0A0A9ELW1"/>
<reference evidence="2" key="1">
    <citation type="submission" date="2014-09" db="EMBL/GenBank/DDBJ databases">
        <authorList>
            <person name="Magalhaes I.L.F."/>
            <person name="Oliveira U."/>
            <person name="Santos F.R."/>
            <person name="Vidigal T.H.D.A."/>
            <person name="Brescovit A.D."/>
            <person name="Santos A.J."/>
        </authorList>
    </citation>
    <scope>NUCLEOTIDE SEQUENCE</scope>
    <source>
        <tissue evidence="2">Shoot tissue taken approximately 20 cm above the soil surface</tissue>
    </source>
</reference>
<evidence type="ECO:0000256" key="1">
    <source>
        <dbReference type="SAM" id="MobiDB-lite"/>
    </source>
</evidence>